<proteinExistence type="predicted"/>
<protein>
    <submittedName>
        <fullName evidence="4">Type II secretion system protein G</fullName>
    </submittedName>
</protein>
<feature type="domain" description="DUF1559" evidence="3">
    <location>
        <begin position="47"/>
        <end position="333"/>
    </location>
</feature>
<dbReference type="Proteomes" id="UP000317429">
    <property type="component" value="Chromosome"/>
</dbReference>
<evidence type="ECO:0000313" key="5">
    <source>
        <dbReference type="Proteomes" id="UP000317429"/>
    </source>
</evidence>
<keyword evidence="2" id="KW-0472">Membrane</keyword>
<organism evidence="4 5">
    <name type="scientific">Pirellulimonas nuda</name>
    <dbReference type="NCBI Taxonomy" id="2528009"/>
    <lineage>
        <taxon>Bacteria</taxon>
        <taxon>Pseudomonadati</taxon>
        <taxon>Planctomycetota</taxon>
        <taxon>Planctomycetia</taxon>
        <taxon>Pirellulales</taxon>
        <taxon>Lacipirellulaceae</taxon>
        <taxon>Pirellulimonas</taxon>
    </lineage>
</organism>
<keyword evidence="1" id="KW-0488">Methylation</keyword>
<name>A0A518DH58_9BACT</name>
<dbReference type="PANTHER" id="PTHR30093">
    <property type="entry name" value="GENERAL SECRETION PATHWAY PROTEIN G"/>
    <property type="match status" value="1"/>
</dbReference>
<gene>
    <name evidence="4" type="primary">pulG_3</name>
    <name evidence="4" type="ORF">Pla175_42200</name>
</gene>
<dbReference type="Pfam" id="PF07963">
    <property type="entry name" value="N_methyl"/>
    <property type="match status" value="1"/>
</dbReference>
<sequence>MDHDPKRLSQTRVSKADIHQAGFTLVELLVVIAIIGILVALLLPAVQAAREAARRSQCTNNLKQLGIALHNYESSNKRLPPGNLGYDAKATTLTRLVDHPTEVATAFVPFILPYLEESALFAQYDFKQSTQDQYAVANSPVGQKLAAFQCPSDESQNASACVAGAGIDWKGNYGINWGAWRQICQIPQAPSTDAPHPDCNVGPPNPLASATLRVAPFHLSFGARLAQVTDGTSKTLAMMEMNQPPGDTECDRRARIWCEKGGCGNITTFLSPNSSAPDEGNCREYEHAPCNRLGANNQASNTQSYTSSRSRHPGGVMALLCDASVQFVADDIDLPVWQALSTMNRGEVVDASF</sequence>
<dbReference type="InterPro" id="IPR012902">
    <property type="entry name" value="N_methyl_site"/>
</dbReference>
<evidence type="ECO:0000256" key="1">
    <source>
        <dbReference type="ARBA" id="ARBA00022481"/>
    </source>
</evidence>
<dbReference type="EMBL" id="CP036291">
    <property type="protein sequence ID" value="QDU90807.1"/>
    <property type="molecule type" value="Genomic_DNA"/>
</dbReference>
<dbReference type="NCBIfam" id="TIGR04294">
    <property type="entry name" value="pre_pil_HX9DG"/>
    <property type="match status" value="1"/>
</dbReference>
<keyword evidence="2" id="KW-0812">Transmembrane</keyword>
<dbReference type="SUPFAM" id="SSF54523">
    <property type="entry name" value="Pili subunits"/>
    <property type="match status" value="1"/>
</dbReference>
<dbReference type="InterPro" id="IPR027558">
    <property type="entry name" value="Pre_pil_HX9DG_C"/>
</dbReference>
<dbReference type="Gene3D" id="3.30.700.10">
    <property type="entry name" value="Glycoprotein, Type 4 Pilin"/>
    <property type="match status" value="1"/>
</dbReference>
<dbReference type="AlphaFoldDB" id="A0A518DH58"/>
<evidence type="ECO:0000313" key="4">
    <source>
        <dbReference type="EMBL" id="QDU90807.1"/>
    </source>
</evidence>
<evidence type="ECO:0000256" key="2">
    <source>
        <dbReference type="SAM" id="Phobius"/>
    </source>
</evidence>
<dbReference type="Pfam" id="PF07596">
    <property type="entry name" value="SBP_bac_10"/>
    <property type="match status" value="1"/>
</dbReference>
<dbReference type="PRINTS" id="PR00813">
    <property type="entry name" value="BCTERIALGSPG"/>
</dbReference>
<dbReference type="InterPro" id="IPR011453">
    <property type="entry name" value="DUF1559"/>
</dbReference>
<feature type="transmembrane region" description="Helical" evidence="2">
    <location>
        <begin position="21"/>
        <end position="46"/>
    </location>
</feature>
<evidence type="ECO:0000259" key="3">
    <source>
        <dbReference type="Pfam" id="PF07596"/>
    </source>
</evidence>
<dbReference type="PANTHER" id="PTHR30093:SF2">
    <property type="entry name" value="TYPE II SECRETION SYSTEM PROTEIN H"/>
    <property type="match status" value="1"/>
</dbReference>
<dbReference type="GO" id="GO:0015628">
    <property type="term" value="P:protein secretion by the type II secretion system"/>
    <property type="evidence" value="ECO:0007669"/>
    <property type="project" value="InterPro"/>
</dbReference>
<dbReference type="PROSITE" id="PS00409">
    <property type="entry name" value="PROKAR_NTER_METHYL"/>
    <property type="match status" value="1"/>
</dbReference>
<reference evidence="4 5" key="1">
    <citation type="submission" date="2019-02" db="EMBL/GenBank/DDBJ databases">
        <title>Deep-cultivation of Planctomycetes and their phenomic and genomic characterization uncovers novel biology.</title>
        <authorList>
            <person name="Wiegand S."/>
            <person name="Jogler M."/>
            <person name="Boedeker C."/>
            <person name="Pinto D."/>
            <person name="Vollmers J."/>
            <person name="Rivas-Marin E."/>
            <person name="Kohn T."/>
            <person name="Peeters S.H."/>
            <person name="Heuer A."/>
            <person name="Rast P."/>
            <person name="Oberbeckmann S."/>
            <person name="Bunk B."/>
            <person name="Jeske O."/>
            <person name="Meyerdierks A."/>
            <person name="Storesund J.E."/>
            <person name="Kallscheuer N."/>
            <person name="Luecker S."/>
            <person name="Lage O.M."/>
            <person name="Pohl T."/>
            <person name="Merkel B.J."/>
            <person name="Hornburger P."/>
            <person name="Mueller R.-W."/>
            <person name="Bruemmer F."/>
            <person name="Labrenz M."/>
            <person name="Spormann A.M."/>
            <person name="Op den Camp H."/>
            <person name="Overmann J."/>
            <person name="Amann R."/>
            <person name="Jetten M.S.M."/>
            <person name="Mascher T."/>
            <person name="Medema M.H."/>
            <person name="Devos D.P."/>
            <person name="Kaster A.-K."/>
            <person name="Ovreas L."/>
            <person name="Rohde M."/>
            <person name="Galperin M.Y."/>
            <person name="Jogler C."/>
        </authorList>
    </citation>
    <scope>NUCLEOTIDE SEQUENCE [LARGE SCALE GENOMIC DNA]</scope>
    <source>
        <strain evidence="4 5">Pla175</strain>
    </source>
</reference>
<dbReference type="InterPro" id="IPR045584">
    <property type="entry name" value="Pilin-like"/>
</dbReference>
<dbReference type="InterPro" id="IPR000983">
    <property type="entry name" value="Bac_GSPG_pilin"/>
</dbReference>
<keyword evidence="2" id="KW-1133">Transmembrane helix</keyword>
<dbReference type="GO" id="GO:0015627">
    <property type="term" value="C:type II protein secretion system complex"/>
    <property type="evidence" value="ECO:0007669"/>
    <property type="project" value="InterPro"/>
</dbReference>
<dbReference type="KEGG" id="pnd:Pla175_42200"/>
<dbReference type="NCBIfam" id="TIGR02532">
    <property type="entry name" value="IV_pilin_GFxxxE"/>
    <property type="match status" value="1"/>
</dbReference>
<accession>A0A518DH58</accession>
<keyword evidence="5" id="KW-1185">Reference proteome</keyword>